<reference evidence="15" key="1">
    <citation type="journal article" date="2018" name="Nat. Microbiol.">
        <title>Leveraging single-cell genomics to expand the fungal tree of life.</title>
        <authorList>
            <person name="Ahrendt S.R."/>
            <person name="Quandt C.A."/>
            <person name="Ciobanu D."/>
            <person name="Clum A."/>
            <person name="Salamov A."/>
            <person name="Andreopoulos B."/>
            <person name="Cheng J.F."/>
            <person name="Woyke T."/>
            <person name="Pelin A."/>
            <person name="Henrissat B."/>
            <person name="Reynolds N.K."/>
            <person name="Benny G.L."/>
            <person name="Smith M.E."/>
            <person name="James T.Y."/>
            <person name="Grigoriev I.V."/>
        </authorList>
    </citation>
    <scope>NUCLEOTIDE SEQUENCE [LARGE SCALE GENOMIC DNA]</scope>
</reference>
<keyword evidence="8 13" id="KW-0408">Iron</keyword>
<dbReference type="GO" id="GO:0005743">
    <property type="term" value="C:mitochondrial inner membrane"/>
    <property type="evidence" value="ECO:0007669"/>
    <property type="project" value="UniProtKB-SubCell"/>
</dbReference>
<evidence type="ECO:0000256" key="8">
    <source>
        <dbReference type="ARBA" id="ARBA00023004"/>
    </source>
</evidence>
<evidence type="ECO:0000256" key="13">
    <source>
        <dbReference type="RuleBase" id="RU368103"/>
    </source>
</evidence>
<keyword evidence="9 13" id="KW-0496">Mitochondrion</keyword>
<keyword evidence="7 13" id="KW-0809">Transit peptide</keyword>
<name>A0A4P9XZR8_9FUNG</name>
<evidence type="ECO:0000256" key="1">
    <source>
        <dbReference type="ARBA" id="ARBA00004443"/>
    </source>
</evidence>
<dbReference type="InterPro" id="IPR036545">
    <property type="entry name" value="Cyt_c_oxidase_su5A/6_sf"/>
</dbReference>
<dbReference type="UniPathway" id="UPA00705"/>
<comment type="pathway">
    <text evidence="2 13">Energy metabolism; oxidative phosphorylation.</text>
</comment>
<dbReference type="GO" id="GO:0046872">
    <property type="term" value="F:metal ion binding"/>
    <property type="evidence" value="ECO:0007669"/>
    <property type="project" value="UniProtKB-UniRule"/>
</dbReference>
<keyword evidence="10 13" id="KW-0472">Membrane</keyword>
<sequence length="139" mass="15584">MLPRLIASSALRTSMSRVATRSTPSMALAARRAYSAEHAEETFEQFTSRYVDFFAGVDDLYELQRGLNNCFSYDLVPAPEVIDTALRAARRINDIATAVRILEALKLKVEAPSQYEAYLQALAPTREELGIPTREELEL</sequence>
<dbReference type="AlphaFoldDB" id="A0A4P9XZR8"/>
<evidence type="ECO:0000256" key="5">
    <source>
        <dbReference type="ARBA" id="ARBA00022723"/>
    </source>
</evidence>
<dbReference type="PANTHER" id="PTHR14200:SF11">
    <property type="entry name" value="CYTOCHROME C OXIDASE SUBUNIT 5A, MITOCHONDRIAL"/>
    <property type="match status" value="1"/>
</dbReference>
<dbReference type="PANTHER" id="PTHR14200">
    <property type="entry name" value="CYTOCHROME C OXIDASE POLYPEPTIDE"/>
    <property type="match status" value="1"/>
</dbReference>
<evidence type="ECO:0000313" key="14">
    <source>
        <dbReference type="EMBL" id="RKP11945.1"/>
    </source>
</evidence>
<comment type="similarity">
    <text evidence="3 13">Belongs to the cytochrome c oxidase subunit 5A family.</text>
</comment>
<dbReference type="EMBL" id="KZ988562">
    <property type="protein sequence ID" value="RKP11945.1"/>
    <property type="molecule type" value="Genomic_DNA"/>
</dbReference>
<accession>A0A4P9XZR8</accession>
<evidence type="ECO:0000256" key="6">
    <source>
        <dbReference type="ARBA" id="ARBA00022792"/>
    </source>
</evidence>
<evidence type="ECO:0000256" key="7">
    <source>
        <dbReference type="ARBA" id="ARBA00022946"/>
    </source>
</evidence>
<evidence type="ECO:0000256" key="10">
    <source>
        <dbReference type="ARBA" id="ARBA00023136"/>
    </source>
</evidence>
<comment type="subunit">
    <text evidence="13">Component of the cytochrome c oxidase (complex IV, CIV), a multisubunit enzyme composed of a catalytic core of 3 subunits and several supernumerary subunits.</text>
</comment>
<dbReference type="GO" id="GO:0045277">
    <property type="term" value="C:respiratory chain complex IV"/>
    <property type="evidence" value="ECO:0007669"/>
    <property type="project" value="UniProtKB-UniRule"/>
</dbReference>
<evidence type="ECO:0000256" key="3">
    <source>
        <dbReference type="ARBA" id="ARBA00007972"/>
    </source>
</evidence>
<evidence type="ECO:0000256" key="12">
    <source>
        <dbReference type="ARBA" id="ARBA00082700"/>
    </source>
</evidence>
<proteinExistence type="inferred from homology"/>
<dbReference type="Pfam" id="PF02284">
    <property type="entry name" value="COX5A"/>
    <property type="match status" value="1"/>
</dbReference>
<dbReference type="GO" id="GO:0006123">
    <property type="term" value="P:mitochondrial electron transport, cytochrome c to oxygen"/>
    <property type="evidence" value="ECO:0007669"/>
    <property type="project" value="UniProtKB-UniRule"/>
</dbReference>
<evidence type="ECO:0000256" key="4">
    <source>
        <dbReference type="ARBA" id="ARBA00022617"/>
    </source>
</evidence>
<evidence type="ECO:0000256" key="2">
    <source>
        <dbReference type="ARBA" id="ARBA00004673"/>
    </source>
</evidence>
<evidence type="ECO:0000256" key="9">
    <source>
        <dbReference type="ARBA" id="ARBA00023128"/>
    </source>
</evidence>
<keyword evidence="15" id="KW-1185">Reference proteome</keyword>
<dbReference type="Gene3D" id="1.25.40.40">
    <property type="entry name" value="Cytochrome c oxidase, subunit Va/VI"/>
    <property type="match status" value="1"/>
</dbReference>
<organism evidence="14 15">
    <name type="scientific">Piptocephalis cylindrospora</name>
    <dbReference type="NCBI Taxonomy" id="1907219"/>
    <lineage>
        <taxon>Eukaryota</taxon>
        <taxon>Fungi</taxon>
        <taxon>Fungi incertae sedis</taxon>
        <taxon>Zoopagomycota</taxon>
        <taxon>Zoopagomycotina</taxon>
        <taxon>Zoopagomycetes</taxon>
        <taxon>Zoopagales</taxon>
        <taxon>Piptocephalidaceae</taxon>
        <taxon>Piptocephalis</taxon>
    </lineage>
</organism>
<keyword evidence="6 13" id="KW-0999">Mitochondrion inner membrane</keyword>
<gene>
    <name evidence="14" type="ORF">BJ684DRAFT_21478</name>
</gene>
<dbReference type="CDD" id="cd00923">
    <property type="entry name" value="Cyt_c_Oxidase_Va"/>
    <property type="match status" value="1"/>
</dbReference>
<dbReference type="Proteomes" id="UP000267251">
    <property type="component" value="Unassembled WGS sequence"/>
</dbReference>
<protein>
    <recommendedName>
        <fullName evidence="11 13">Cytochrome c oxidase subunit 6, mitochondrial</fullName>
    </recommendedName>
    <alternativeName>
        <fullName evidence="12 13">Cytochrome c oxidase polypeptide VI</fullName>
    </alternativeName>
</protein>
<dbReference type="SUPFAM" id="SSF48479">
    <property type="entry name" value="Cytochrome c oxidase subunit E"/>
    <property type="match status" value="1"/>
</dbReference>
<dbReference type="FunFam" id="1.25.40.40:FF:000001">
    <property type="entry name" value="Cytochrome c oxidase subunit VI"/>
    <property type="match status" value="1"/>
</dbReference>
<dbReference type="InterPro" id="IPR003204">
    <property type="entry name" value="Cyt_c_oxidase_su5A/6"/>
</dbReference>
<comment type="subcellular location">
    <subcellularLocation>
        <location evidence="1 13">Mitochondrion inner membrane</location>
        <topology evidence="1 13">Peripheral membrane protein</topology>
        <orientation evidence="1 13">Matrix side</orientation>
    </subcellularLocation>
</comment>
<keyword evidence="5 13" id="KW-0479">Metal-binding</keyword>
<evidence type="ECO:0000256" key="11">
    <source>
        <dbReference type="ARBA" id="ARBA00070174"/>
    </source>
</evidence>
<dbReference type="OrthoDB" id="5778907at2759"/>
<comment type="function">
    <text evidence="13">Component of the cytochrome c oxidase, the last enzyme in the mitochondrial electron transport chain which drives oxidative phosphorylation. The respiratory chain contains 3 multisubunit complexes succinate dehydrogenase (complex II, CII), ubiquinol-cytochrome c oxidoreductase (cytochrome b-c1 complex, complex III, CIII) and cytochrome c oxidase (complex IV, CIV), that cooperate to transfer electrons derived from NADH and succinate to molecular oxygen, creating an electrochemical gradient over the inner membrane that drives transmembrane transport and the ATP synthase. Cytochrome c oxidase is the component of the respiratory chain that catalyzes the reduction of oxygen to water. Electrons originating from reduced cytochrome c in the intermembrane space (IMS) are transferred via the dinuclear copper A center (CU(A)) of subunit 2 and heme A of subunit 1 to the active site in subunit 1, a binuclear center (BNC) formed by heme A3 and copper B (CU(B)). The BNC reduces molecular oxygen to 2 water molecules using 4 electrons from cytochrome c in the IMS and 4 protons from the mitochondrial matrix.</text>
</comment>
<evidence type="ECO:0000313" key="15">
    <source>
        <dbReference type="Proteomes" id="UP000267251"/>
    </source>
</evidence>
<keyword evidence="4 13" id="KW-0349">Heme</keyword>